<evidence type="ECO:0000256" key="7">
    <source>
        <dbReference type="RuleBase" id="RU362109"/>
    </source>
</evidence>
<dbReference type="CDD" id="cd23801">
    <property type="entry name" value="UBCc_UBE2L3"/>
    <property type="match status" value="1"/>
</dbReference>
<evidence type="ECO:0000313" key="9">
    <source>
        <dbReference type="EMBL" id="JAT30419.1"/>
    </source>
</evidence>
<protein>
    <recommendedName>
        <fullName evidence="5">Ubiquitin-conjugating enzyme E2-18 kDa</fullName>
        <ecNumber evidence="2">2.3.2.23</ecNumber>
    </recommendedName>
</protein>
<accession>A0A1B6M388</accession>
<gene>
    <name evidence="9" type="ORF">g.52323</name>
</gene>
<sequence>MSVANLHRIQKELSQIRNSNDKFKNVQVEDSDMFVWNGVLYPINPPYNRGAFKIKMVFPKEYPFKPPTLQFITKIYHPNIDEDGAVCLSIVNPEMWKPATKVTNIVEALVQLIDEPEPDHPLRADIAELYIKDRKKFLKNADEFTRKNGEKRCYASTQHHNC</sequence>
<dbReference type="AlphaFoldDB" id="A0A1B6M388"/>
<keyword evidence="7" id="KW-0547">Nucleotide-binding</keyword>
<dbReference type="EMBL" id="GEBQ01009558">
    <property type="protein sequence ID" value="JAT30419.1"/>
    <property type="molecule type" value="Transcribed_RNA"/>
</dbReference>
<feature type="domain" description="UBC core" evidence="8">
    <location>
        <begin position="4"/>
        <end position="150"/>
    </location>
</feature>
<comment type="catalytic activity">
    <reaction evidence="1">
        <text>S-ubiquitinyl-[E1 ubiquitin-activating enzyme]-L-cysteine + [E2 ubiquitin-conjugating enzyme]-L-cysteine = [E1 ubiquitin-activating enzyme]-L-cysteine + S-ubiquitinyl-[E2 ubiquitin-conjugating enzyme]-L-cysteine.</text>
        <dbReference type="EC" id="2.3.2.23"/>
    </reaction>
</comment>
<dbReference type="EC" id="2.3.2.23" evidence="2"/>
<name>A0A1B6M388_9HEMI</name>
<dbReference type="PANTHER" id="PTHR24067">
    <property type="entry name" value="UBIQUITIN-CONJUGATING ENZYME E2"/>
    <property type="match status" value="1"/>
</dbReference>
<organism evidence="9">
    <name type="scientific">Graphocephala atropunctata</name>
    <dbReference type="NCBI Taxonomy" id="36148"/>
    <lineage>
        <taxon>Eukaryota</taxon>
        <taxon>Metazoa</taxon>
        <taxon>Ecdysozoa</taxon>
        <taxon>Arthropoda</taxon>
        <taxon>Hexapoda</taxon>
        <taxon>Insecta</taxon>
        <taxon>Pterygota</taxon>
        <taxon>Neoptera</taxon>
        <taxon>Paraneoptera</taxon>
        <taxon>Hemiptera</taxon>
        <taxon>Auchenorrhyncha</taxon>
        <taxon>Membracoidea</taxon>
        <taxon>Cicadellidae</taxon>
        <taxon>Cicadellinae</taxon>
        <taxon>Cicadellini</taxon>
        <taxon>Graphocephala</taxon>
    </lineage>
</organism>
<keyword evidence="3" id="KW-0808">Transferase</keyword>
<feature type="active site" description="Glycyl thioester intermediate" evidence="6">
    <location>
        <position position="87"/>
    </location>
</feature>
<dbReference type="PROSITE" id="PS50127">
    <property type="entry name" value="UBC_2"/>
    <property type="match status" value="1"/>
</dbReference>
<evidence type="ECO:0000256" key="5">
    <source>
        <dbReference type="ARBA" id="ARBA00067751"/>
    </source>
</evidence>
<dbReference type="Pfam" id="PF00179">
    <property type="entry name" value="UQ_con"/>
    <property type="match status" value="1"/>
</dbReference>
<evidence type="ECO:0000256" key="4">
    <source>
        <dbReference type="ARBA" id="ARBA00022786"/>
    </source>
</evidence>
<comment type="similarity">
    <text evidence="7">Belongs to the ubiquitin-conjugating enzyme family.</text>
</comment>
<dbReference type="GO" id="GO:0005524">
    <property type="term" value="F:ATP binding"/>
    <property type="evidence" value="ECO:0007669"/>
    <property type="project" value="UniProtKB-UniRule"/>
</dbReference>
<dbReference type="FunFam" id="3.10.110.10:FF:000011">
    <property type="entry name" value="Ubiquitin-conjugating enzyme E2 L3"/>
    <property type="match status" value="1"/>
</dbReference>
<dbReference type="SMART" id="SM00212">
    <property type="entry name" value="UBCc"/>
    <property type="match status" value="1"/>
</dbReference>
<reference evidence="9" key="1">
    <citation type="submission" date="2015-11" db="EMBL/GenBank/DDBJ databases">
        <title>De novo transcriptome assembly of four potential Pierce s Disease insect vectors from Arizona vineyards.</title>
        <authorList>
            <person name="Tassone E.E."/>
        </authorList>
    </citation>
    <scope>NUCLEOTIDE SEQUENCE</scope>
</reference>
<dbReference type="InterPro" id="IPR023313">
    <property type="entry name" value="UBQ-conjugating_AS"/>
</dbReference>
<evidence type="ECO:0000259" key="8">
    <source>
        <dbReference type="PROSITE" id="PS50127"/>
    </source>
</evidence>
<dbReference type="InterPro" id="IPR000608">
    <property type="entry name" value="UBC"/>
</dbReference>
<keyword evidence="4 7" id="KW-0833">Ubl conjugation pathway</keyword>
<evidence type="ECO:0000256" key="1">
    <source>
        <dbReference type="ARBA" id="ARBA00000485"/>
    </source>
</evidence>
<dbReference type="PROSITE" id="PS00183">
    <property type="entry name" value="UBC_1"/>
    <property type="match status" value="1"/>
</dbReference>
<keyword evidence="7" id="KW-0067">ATP-binding</keyword>
<evidence type="ECO:0000256" key="6">
    <source>
        <dbReference type="PROSITE-ProRule" id="PRU10133"/>
    </source>
</evidence>
<dbReference type="GO" id="GO:0061631">
    <property type="term" value="F:ubiquitin conjugating enzyme activity"/>
    <property type="evidence" value="ECO:0007669"/>
    <property type="project" value="UniProtKB-EC"/>
</dbReference>
<dbReference type="Gene3D" id="3.10.110.10">
    <property type="entry name" value="Ubiquitin Conjugating Enzyme"/>
    <property type="match status" value="1"/>
</dbReference>
<dbReference type="InterPro" id="IPR016135">
    <property type="entry name" value="UBQ-conjugating_enzyme/RWD"/>
</dbReference>
<dbReference type="InterPro" id="IPR050113">
    <property type="entry name" value="Ub_conjugating_enzyme"/>
</dbReference>
<proteinExistence type="inferred from homology"/>
<evidence type="ECO:0000256" key="3">
    <source>
        <dbReference type="ARBA" id="ARBA00022679"/>
    </source>
</evidence>
<evidence type="ECO:0000256" key="2">
    <source>
        <dbReference type="ARBA" id="ARBA00012486"/>
    </source>
</evidence>
<dbReference type="SUPFAM" id="SSF54495">
    <property type="entry name" value="UBC-like"/>
    <property type="match status" value="1"/>
</dbReference>